<gene>
    <name evidence="4" type="ORF">LTR05_006818</name>
</gene>
<evidence type="ECO:0000256" key="2">
    <source>
        <dbReference type="ARBA" id="ARBA00022801"/>
    </source>
</evidence>
<dbReference type="SUPFAM" id="SSF52499">
    <property type="entry name" value="Isochorismatase-like hydrolases"/>
    <property type="match status" value="1"/>
</dbReference>
<dbReference type="PANTHER" id="PTHR43540">
    <property type="entry name" value="PEROXYUREIDOACRYLATE/UREIDOACRYLATE AMIDOHYDROLASE-RELATED"/>
    <property type="match status" value="1"/>
</dbReference>
<dbReference type="InterPro" id="IPR036380">
    <property type="entry name" value="Isochorismatase-like_sf"/>
</dbReference>
<comment type="similarity">
    <text evidence="1">Belongs to the isochorismatase family.</text>
</comment>
<keyword evidence="2" id="KW-0378">Hydrolase</keyword>
<dbReference type="PANTHER" id="PTHR43540:SF9">
    <property type="entry name" value="FAMILY HYDROLASE, PUTATIVE (AFU_ORTHOLOGUE AFUA_2G08700)-RELATED"/>
    <property type="match status" value="1"/>
</dbReference>
<organism evidence="4 5">
    <name type="scientific">Lithohypha guttulata</name>
    <dbReference type="NCBI Taxonomy" id="1690604"/>
    <lineage>
        <taxon>Eukaryota</taxon>
        <taxon>Fungi</taxon>
        <taxon>Dikarya</taxon>
        <taxon>Ascomycota</taxon>
        <taxon>Pezizomycotina</taxon>
        <taxon>Eurotiomycetes</taxon>
        <taxon>Chaetothyriomycetidae</taxon>
        <taxon>Chaetothyriales</taxon>
        <taxon>Trichomeriaceae</taxon>
        <taxon>Lithohypha</taxon>
    </lineage>
</organism>
<protein>
    <recommendedName>
        <fullName evidence="3">Isochorismatase-like domain-containing protein</fullName>
    </recommendedName>
</protein>
<evidence type="ECO:0000313" key="5">
    <source>
        <dbReference type="Proteomes" id="UP001309876"/>
    </source>
</evidence>
<evidence type="ECO:0000256" key="1">
    <source>
        <dbReference type="ARBA" id="ARBA00006336"/>
    </source>
</evidence>
<comment type="caution">
    <text evidence="4">The sequence shown here is derived from an EMBL/GenBank/DDBJ whole genome shotgun (WGS) entry which is preliminary data.</text>
</comment>
<dbReference type="Proteomes" id="UP001309876">
    <property type="component" value="Unassembled WGS sequence"/>
</dbReference>
<evidence type="ECO:0000313" key="4">
    <source>
        <dbReference type="EMBL" id="KAK5082936.1"/>
    </source>
</evidence>
<dbReference type="GO" id="GO:0016787">
    <property type="term" value="F:hydrolase activity"/>
    <property type="evidence" value="ECO:0007669"/>
    <property type="project" value="UniProtKB-KW"/>
</dbReference>
<dbReference type="Gene3D" id="3.40.50.850">
    <property type="entry name" value="Isochorismatase-like"/>
    <property type="match status" value="1"/>
</dbReference>
<proteinExistence type="inferred from homology"/>
<dbReference type="EMBL" id="JAVRRJ010000007">
    <property type="protein sequence ID" value="KAK5082936.1"/>
    <property type="molecule type" value="Genomic_DNA"/>
</dbReference>
<dbReference type="InterPro" id="IPR050272">
    <property type="entry name" value="Isochorismatase-like_hydrls"/>
</dbReference>
<evidence type="ECO:0000259" key="3">
    <source>
        <dbReference type="Pfam" id="PF00857"/>
    </source>
</evidence>
<dbReference type="AlphaFoldDB" id="A0AAN7SVU4"/>
<reference evidence="4 5" key="1">
    <citation type="submission" date="2023-08" db="EMBL/GenBank/DDBJ databases">
        <title>Black Yeasts Isolated from many extreme environments.</title>
        <authorList>
            <person name="Coleine C."/>
            <person name="Stajich J.E."/>
            <person name="Selbmann L."/>
        </authorList>
    </citation>
    <scope>NUCLEOTIDE SEQUENCE [LARGE SCALE GENOMIC DNA]</scope>
    <source>
        <strain evidence="4 5">CCFEE 5910</strain>
    </source>
</reference>
<name>A0AAN7SVU4_9EURO</name>
<dbReference type="Pfam" id="PF00857">
    <property type="entry name" value="Isochorismatase"/>
    <property type="match status" value="1"/>
</dbReference>
<keyword evidence="5" id="KW-1185">Reference proteome</keyword>
<feature type="domain" description="Isochorismatase-like" evidence="3">
    <location>
        <begin position="221"/>
        <end position="301"/>
    </location>
</feature>
<sequence length="332" mass="36018">MSNEETQPPRQKAIIGNLNHDFWIYDSETGFDLTRPPPPFTNPSHNAITIRTTSSPITIAPSKTALVIIDMQNFFLSEALGRPAGSKGLKAQEHLLRYAVPAARKVGVQVVWLNWGLREEDLERMPPATVRAFGFEVVGMEEFARIVMGDEVDSDSGRGSSGGGVLSRDLGKDARIYKGLGQDLGTVTLLDGTTISAGRMLMTDQWNAQLSPPLHESYTSSLETSLPDVIIGKNRISGMHLPASPASLYFQKKDIKTLIFAGVNTDQCVLGTLADAYCQGYDVVMLRDGCATTSPVGAQECVENNVANTMGFLIDCQWFADGVEESLAGKET</sequence>
<accession>A0AAN7SVU4</accession>
<dbReference type="InterPro" id="IPR000868">
    <property type="entry name" value="Isochorismatase-like_dom"/>
</dbReference>